<dbReference type="InterPro" id="IPR058678">
    <property type="entry name" value="ARM_PUB"/>
</dbReference>
<dbReference type="Proteomes" id="UP000026962">
    <property type="component" value="Chromosome 1"/>
</dbReference>
<dbReference type="PROSITE" id="PS50176">
    <property type="entry name" value="ARM_REPEAT"/>
    <property type="match status" value="3"/>
</dbReference>
<comment type="pathway">
    <text evidence="2">Protein modification; protein ubiquitination.</text>
</comment>
<dbReference type="EC" id="2.3.2.27" evidence="3"/>
<evidence type="ECO:0000313" key="10">
    <source>
        <dbReference type="EnsemblPlants" id="OPUNC01G38310.1"/>
    </source>
</evidence>
<evidence type="ECO:0000256" key="7">
    <source>
        <dbReference type="PROSITE-ProRule" id="PRU00259"/>
    </source>
</evidence>
<feature type="repeat" description="ARM" evidence="7">
    <location>
        <begin position="845"/>
        <end position="886"/>
    </location>
</feature>
<proteinExistence type="predicted"/>
<dbReference type="GO" id="GO:0016567">
    <property type="term" value="P:protein ubiquitination"/>
    <property type="evidence" value="ECO:0007669"/>
    <property type="project" value="UniProtKB-UniPathway"/>
</dbReference>
<dbReference type="PANTHER" id="PTHR23315">
    <property type="entry name" value="U BOX DOMAIN-CONTAINING"/>
    <property type="match status" value="1"/>
</dbReference>
<dbReference type="FunFam" id="1.25.10.10:FF:000082">
    <property type="entry name" value="RING-type E3 ubiquitin transferase"/>
    <property type="match status" value="1"/>
</dbReference>
<evidence type="ECO:0000256" key="8">
    <source>
        <dbReference type="SAM" id="MobiDB-lite"/>
    </source>
</evidence>
<feature type="compositionally biased region" description="Basic and acidic residues" evidence="8">
    <location>
        <begin position="517"/>
        <end position="535"/>
    </location>
</feature>
<dbReference type="SMART" id="SM00185">
    <property type="entry name" value="ARM"/>
    <property type="match status" value="5"/>
</dbReference>
<dbReference type="SMART" id="SM00504">
    <property type="entry name" value="Ubox"/>
    <property type="match status" value="1"/>
</dbReference>
<dbReference type="InterPro" id="IPR013083">
    <property type="entry name" value="Znf_RING/FYVE/PHD"/>
</dbReference>
<dbReference type="InterPro" id="IPR000225">
    <property type="entry name" value="Armadillo"/>
</dbReference>
<reference evidence="10" key="1">
    <citation type="submission" date="2015-04" db="UniProtKB">
        <authorList>
            <consortium name="EnsemblPlants"/>
        </authorList>
    </citation>
    <scope>IDENTIFICATION</scope>
</reference>
<keyword evidence="5" id="KW-0677">Repeat</keyword>
<dbReference type="Pfam" id="PF25240">
    <property type="entry name" value="PUB2_N"/>
    <property type="match status" value="1"/>
</dbReference>
<dbReference type="InterPro" id="IPR057314">
    <property type="entry name" value="PUB2-4-like_N"/>
</dbReference>
<dbReference type="CDD" id="cd16664">
    <property type="entry name" value="RING-Ubox_PUB"/>
    <property type="match status" value="1"/>
</dbReference>
<dbReference type="PANTHER" id="PTHR23315:SF237">
    <property type="entry name" value="RING-TYPE E3 UBIQUITIN TRANSFERASE"/>
    <property type="match status" value="1"/>
</dbReference>
<feature type="domain" description="U-box" evidence="9">
    <location>
        <begin position="394"/>
        <end position="468"/>
    </location>
</feature>
<evidence type="ECO:0000256" key="1">
    <source>
        <dbReference type="ARBA" id="ARBA00000900"/>
    </source>
</evidence>
<dbReference type="FunFam" id="3.30.40.10:FF:000627">
    <property type="entry name" value="RING-type E3 ubiquitin transferase"/>
    <property type="match status" value="1"/>
</dbReference>
<comment type="catalytic activity">
    <reaction evidence="1">
        <text>S-ubiquitinyl-[E2 ubiquitin-conjugating enzyme]-L-cysteine + [acceptor protein]-L-lysine = [E2 ubiquitin-conjugating enzyme]-L-cysteine + N(6)-ubiquitinyl-[acceptor protein]-L-lysine.</text>
        <dbReference type="EC" id="2.3.2.27"/>
    </reaction>
</comment>
<feature type="repeat" description="ARM" evidence="7">
    <location>
        <begin position="722"/>
        <end position="764"/>
    </location>
</feature>
<dbReference type="eggNOG" id="KOG0167">
    <property type="taxonomic scope" value="Eukaryota"/>
</dbReference>
<organism evidence="10">
    <name type="scientific">Oryza punctata</name>
    <name type="common">Red rice</name>
    <dbReference type="NCBI Taxonomy" id="4537"/>
    <lineage>
        <taxon>Eukaryota</taxon>
        <taxon>Viridiplantae</taxon>
        <taxon>Streptophyta</taxon>
        <taxon>Embryophyta</taxon>
        <taxon>Tracheophyta</taxon>
        <taxon>Spermatophyta</taxon>
        <taxon>Magnoliopsida</taxon>
        <taxon>Liliopsida</taxon>
        <taxon>Poales</taxon>
        <taxon>Poaceae</taxon>
        <taxon>BOP clade</taxon>
        <taxon>Oryzoideae</taxon>
        <taxon>Oryzeae</taxon>
        <taxon>Oryzinae</taxon>
        <taxon>Oryza</taxon>
    </lineage>
</organism>
<dbReference type="InterPro" id="IPR045210">
    <property type="entry name" value="RING-Ubox_PUB"/>
</dbReference>
<evidence type="ECO:0000256" key="2">
    <source>
        <dbReference type="ARBA" id="ARBA00004906"/>
    </source>
</evidence>
<dbReference type="STRING" id="4537.A0A0E0JRW0"/>
<dbReference type="InterPro" id="IPR011989">
    <property type="entry name" value="ARM-like"/>
</dbReference>
<dbReference type="Pfam" id="PF25598">
    <property type="entry name" value="ARM_PUB"/>
    <property type="match status" value="1"/>
</dbReference>
<keyword evidence="11" id="KW-1185">Reference proteome</keyword>
<dbReference type="GO" id="GO:0061630">
    <property type="term" value="F:ubiquitin protein ligase activity"/>
    <property type="evidence" value="ECO:0007669"/>
    <property type="project" value="UniProtKB-EC"/>
</dbReference>
<keyword evidence="4" id="KW-0808">Transferase</keyword>
<dbReference type="Gene3D" id="1.25.10.10">
    <property type="entry name" value="Leucine-rich Repeat Variant"/>
    <property type="match status" value="1"/>
</dbReference>
<dbReference type="SUPFAM" id="SSF48371">
    <property type="entry name" value="ARM repeat"/>
    <property type="match status" value="1"/>
</dbReference>
<keyword evidence="6" id="KW-0833">Ubl conjugation pathway</keyword>
<dbReference type="Pfam" id="PF04564">
    <property type="entry name" value="U-box"/>
    <property type="match status" value="1"/>
</dbReference>
<dbReference type="SUPFAM" id="SSF57850">
    <property type="entry name" value="RING/U-box"/>
    <property type="match status" value="1"/>
</dbReference>
<evidence type="ECO:0000256" key="3">
    <source>
        <dbReference type="ARBA" id="ARBA00012483"/>
    </source>
</evidence>
<dbReference type="Gene3D" id="3.30.40.10">
    <property type="entry name" value="Zinc/RING finger domain, C3HC4 (zinc finger)"/>
    <property type="match status" value="1"/>
</dbReference>
<evidence type="ECO:0000256" key="4">
    <source>
        <dbReference type="ARBA" id="ARBA00022679"/>
    </source>
</evidence>
<dbReference type="OMA" id="GYNICPK"/>
<evidence type="ECO:0000313" key="11">
    <source>
        <dbReference type="Proteomes" id="UP000026962"/>
    </source>
</evidence>
<dbReference type="InterPro" id="IPR003613">
    <property type="entry name" value="Ubox_domain"/>
</dbReference>
<evidence type="ECO:0000256" key="5">
    <source>
        <dbReference type="ARBA" id="ARBA00022737"/>
    </source>
</evidence>
<dbReference type="AlphaFoldDB" id="A0A0E0JRW0"/>
<dbReference type="PROSITE" id="PS51698">
    <property type="entry name" value="U_BOX"/>
    <property type="match status" value="1"/>
</dbReference>
<dbReference type="EnsemblPlants" id="OPUNC01G38310.1">
    <property type="protein sequence ID" value="OPUNC01G38310.1"/>
    <property type="gene ID" value="OPUNC01G38310"/>
</dbReference>
<protein>
    <recommendedName>
        <fullName evidence="3">RING-type E3 ubiquitin transferase</fullName>
        <ecNumber evidence="3">2.3.2.27</ecNumber>
    </recommendedName>
</protein>
<evidence type="ECO:0000259" key="9">
    <source>
        <dbReference type="PROSITE" id="PS51698"/>
    </source>
</evidence>
<dbReference type="InterPro" id="IPR016024">
    <property type="entry name" value="ARM-type_fold"/>
</dbReference>
<dbReference type="Gramene" id="OPUNC01G38310.1">
    <property type="protein sequence ID" value="OPUNC01G38310.1"/>
    <property type="gene ID" value="OPUNC01G38310"/>
</dbReference>
<feature type="repeat" description="ARM" evidence="7">
    <location>
        <begin position="804"/>
        <end position="846"/>
    </location>
</feature>
<feature type="region of interest" description="Disordered" evidence="8">
    <location>
        <begin position="516"/>
        <end position="560"/>
    </location>
</feature>
<evidence type="ECO:0000256" key="6">
    <source>
        <dbReference type="ARBA" id="ARBA00022786"/>
    </source>
</evidence>
<dbReference type="UniPathway" id="UPA00143"/>
<feature type="compositionally biased region" description="Polar residues" evidence="8">
    <location>
        <begin position="550"/>
        <end position="559"/>
    </location>
</feature>
<accession>A0A0E0JRW0</accession>
<sequence length="973" mass="106313">MWAPHPERKRWAHPSVRAGRYNSTASLQGGARGLRWGAVAAVLQPHPPWPCTRSTVRLVPLPAHGPHLSVTGSTLAYVSATTPTRVGRCCLVFTRLPPPLVFTRLVFTRVVFAFAFLVFVSASASASCEEAKRRAHDASASASASREARTHLAAGVRILLLLLPPLEASEVMDSVSLSLLNSISNFRVLSSSKASKTELVKKYCQTIDGILDHLEMALNRAFPQIIPDDELSKVLEELGATINEATELVGGWNQMMSKIYFVIQVDSIIAKMQIYVFELCQIVNSLMQIESMHLEDLEHDSCEKNSDVIREASRALAGEVMPNSEELGKIQTTLSLSTNQELLMEYVALVKVKTKGNHEDNKELDDINDIVELVNHMLDRHVEEKQTRSIDGVPIPADFCCPLSLELMSDPVIVASGQTYEHVFIRKWFDLGYNICPKTRQILGHTKLIPNFTVKQLIENWCEVHGIMLPDPIKLLSSCFPASLNITDGSTGANKSGSPEHGQLVASLHPKAQCVSDDSHHDNLIHENSNSDDRLSSFGDTDDSEPDSLRLSTETTAANKSLLDEKTDRCEGLKQLTEDGFQVSDEEQHLERNGRSHISNHHQLDVDNVRVQASTDINASEVMQDGLVTTCSKVPDIPPRLGGVRSRNQPICWRQSDKTIPRIGLSSSTDSKPDFSGNDAKVRNLIEELKSDSAEVQRSATGELRILSRHSLENRIAIANCRAIPFLVSLLHSTDPSTQENAVTILLNLSLDDNNKIAIASAEAIEPLIFVLQVGNPEAKANSAATLFSLSVIEENKIKIGRSGAIEPLVFLLGEGTPQGKKDAATALFNLSIFHEHKTRIVQAGAVKHLVELMDPAAGMVDKAVAVLANLATVQEGRNAIAQAGGIRVLVEVVELGSARSKENAAAALLQLCTNSNRFCTLVLQEGVVPPLVALSQSGTARAREKAQVLLSYFRNQRHVNVGRGVKNGAQHV</sequence>
<reference evidence="10" key="2">
    <citation type="submission" date="2018-05" db="EMBL/GenBank/DDBJ databases">
        <title>OpunRS2 (Oryza punctata Reference Sequence Version 2).</title>
        <authorList>
            <person name="Zhang J."/>
            <person name="Kudrna D."/>
            <person name="Lee S."/>
            <person name="Talag J."/>
            <person name="Welchert J."/>
            <person name="Wing R.A."/>
        </authorList>
    </citation>
    <scope>NUCLEOTIDE SEQUENCE [LARGE SCALE GENOMIC DNA]</scope>
</reference>
<name>A0A0E0JRW0_ORYPU</name>